<dbReference type="NCBIfam" id="NF005559">
    <property type="entry name" value="PRK07231.1"/>
    <property type="match status" value="1"/>
</dbReference>
<sequence length="256" mass="26739">MKSTELFSLQGKVALVTGASRGIGESIAKTLAGAGAHVIVSSRKLPDCERVAGEIRAAGGSAEAIACHIGEMAQIDAIFAAIEQKHGRLDILVNNAATNPHFGPIWETDLGAFQKTVDVNIRGYFFMSAKGVKAMAKNGGGSIVNVASVNGVIPGPLQGIYSITKAAVISMTQAFARECAPQKVRVNALLPGFTDTKFAATLVQNKQIMNKVLEHVPMNRVAQPDEMAGTVLYLVSPAASYTTGVALNVDGGYLVA</sequence>
<reference evidence="2 3" key="1">
    <citation type="submission" date="2018-02" db="EMBL/GenBank/DDBJ databases">
        <title>Genome sequencing of Solimonas sp. HR-BB.</title>
        <authorList>
            <person name="Lee Y."/>
            <person name="Jeon C.O."/>
        </authorList>
    </citation>
    <scope>NUCLEOTIDE SEQUENCE [LARGE SCALE GENOMIC DNA]</scope>
    <source>
        <strain evidence="2 3">HR-BB</strain>
    </source>
</reference>
<dbReference type="PRINTS" id="PR00080">
    <property type="entry name" value="SDRFAMILY"/>
</dbReference>
<dbReference type="Gene3D" id="3.40.50.720">
    <property type="entry name" value="NAD(P)-binding Rossmann-like Domain"/>
    <property type="match status" value="1"/>
</dbReference>
<keyword evidence="3" id="KW-1185">Reference proteome</keyword>
<comment type="caution">
    <text evidence="2">The sequence shown here is derived from an EMBL/GenBank/DDBJ whole genome shotgun (WGS) entry which is preliminary data.</text>
</comment>
<name>A0A2S5THK7_9GAMM</name>
<dbReference type="OrthoDB" id="9803333at2"/>
<dbReference type="AlphaFoldDB" id="A0A2S5THK7"/>
<comment type="similarity">
    <text evidence="1">Belongs to the short-chain dehydrogenases/reductases (SDR) family.</text>
</comment>
<dbReference type="PROSITE" id="PS00061">
    <property type="entry name" value="ADH_SHORT"/>
    <property type="match status" value="1"/>
</dbReference>
<protein>
    <submittedName>
        <fullName evidence="2">Short-chain dehydrogenase</fullName>
    </submittedName>
</protein>
<dbReference type="EMBL" id="PSNW01000004">
    <property type="protein sequence ID" value="PPE74298.1"/>
    <property type="molecule type" value="Genomic_DNA"/>
</dbReference>
<proteinExistence type="inferred from homology"/>
<accession>A0A2S5THK7</accession>
<evidence type="ECO:0000256" key="1">
    <source>
        <dbReference type="ARBA" id="ARBA00006484"/>
    </source>
</evidence>
<dbReference type="FunFam" id="3.40.50.720:FF:000084">
    <property type="entry name" value="Short-chain dehydrogenase reductase"/>
    <property type="match status" value="1"/>
</dbReference>
<dbReference type="NCBIfam" id="NF005446">
    <property type="entry name" value="PRK07035.1"/>
    <property type="match status" value="1"/>
</dbReference>
<dbReference type="InterPro" id="IPR020904">
    <property type="entry name" value="Sc_DH/Rdtase_CS"/>
</dbReference>
<dbReference type="CDD" id="cd05233">
    <property type="entry name" value="SDR_c"/>
    <property type="match status" value="1"/>
</dbReference>
<dbReference type="PANTHER" id="PTHR43943">
    <property type="entry name" value="DEHYDROGENASE/REDUCTASE (SDR FAMILY) MEMBER 4"/>
    <property type="match status" value="1"/>
</dbReference>
<organism evidence="2 3">
    <name type="scientific">Solimonas fluminis</name>
    <dbReference type="NCBI Taxonomy" id="2086571"/>
    <lineage>
        <taxon>Bacteria</taxon>
        <taxon>Pseudomonadati</taxon>
        <taxon>Pseudomonadota</taxon>
        <taxon>Gammaproteobacteria</taxon>
        <taxon>Nevskiales</taxon>
        <taxon>Nevskiaceae</taxon>
        <taxon>Solimonas</taxon>
    </lineage>
</organism>
<gene>
    <name evidence="2" type="ORF">C3942_09730</name>
</gene>
<dbReference type="Proteomes" id="UP000238220">
    <property type="component" value="Unassembled WGS sequence"/>
</dbReference>
<evidence type="ECO:0000313" key="2">
    <source>
        <dbReference type="EMBL" id="PPE74298.1"/>
    </source>
</evidence>
<dbReference type="PANTHER" id="PTHR43943:SF2">
    <property type="entry name" value="DEHYDROGENASE_REDUCTASE 4"/>
    <property type="match status" value="1"/>
</dbReference>
<dbReference type="InterPro" id="IPR002347">
    <property type="entry name" value="SDR_fam"/>
</dbReference>
<dbReference type="PRINTS" id="PR00081">
    <property type="entry name" value="GDHRDH"/>
</dbReference>
<dbReference type="InterPro" id="IPR036291">
    <property type="entry name" value="NAD(P)-bd_dom_sf"/>
</dbReference>
<dbReference type="SUPFAM" id="SSF51735">
    <property type="entry name" value="NAD(P)-binding Rossmann-fold domains"/>
    <property type="match status" value="1"/>
</dbReference>
<evidence type="ECO:0000313" key="3">
    <source>
        <dbReference type="Proteomes" id="UP000238220"/>
    </source>
</evidence>
<dbReference type="Pfam" id="PF13561">
    <property type="entry name" value="adh_short_C2"/>
    <property type="match status" value="1"/>
</dbReference>
<dbReference type="RefSeq" id="WP_104230186.1">
    <property type="nucleotide sequence ID" value="NZ_PSNW01000004.1"/>
</dbReference>